<organism evidence="1 2">
    <name type="scientific">Mycena maculata</name>
    <dbReference type="NCBI Taxonomy" id="230809"/>
    <lineage>
        <taxon>Eukaryota</taxon>
        <taxon>Fungi</taxon>
        <taxon>Dikarya</taxon>
        <taxon>Basidiomycota</taxon>
        <taxon>Agaricomycotina</taxon>
        <taxon>Agaricomycetes</taxon>
        <taxon>Agaricomycetidae</taxon>
        <taxon>Agaricales</taxon>
        <taxon>Marasmiineae</taxon>
        <taxon>Mycenaceae</taxon>
        <taxon>Mycena</taxon>
    </lineage>
</organism>
<comment type="caution">
    <text evidence="1">The sequence shown here is derived from an EMBL/GenBank/DDBJ whole genome shotgun (WGS) entry which is preliminary data.</text>
</comment>
<proteinExistence type="predicted"/>
<accession>A0AAD7MWR2</accession>
<dbReference type="Proteomes" id="UP001215280">
    <property type="component" value="Unassembled WGS sequence"/>
</dbReference>
<name>A0AAD7MWR2_9AGAR</name>
<evidence type="ECO:0000313" key="2">
    <source>
        <dbReference type="Proteomes" id="UP001215280"/>
    </source>
</evidence>
<dbReference type="AlphaFoldDB" id="A0AAD7MWR2"/>
<dbReference type="EMBL" id="JARJLG010000149">
    <property type="protein sequence ID" value="KAJ7736341.1"/>
    <property type="molecule type" value="Genomic_DNA"/>
</dbReference>
<protein>
    <submittedName>
        <fullName evidence="1">Uncharacterized protein</fullName>
    </submittedName>
</protein>
<evidence type="ECO:0000313" key="1">
    <source>
        <dbReference type="EMBL" id="KAJ7736341.1"/>
    </source>
</evidence>
<sequence>MPANTVPSTLLDGGYFVVSYDLPLENPYAVLPALQGPENPGDPALLDSRASTDLERNNSASSCMTSTLENGTDEALSEADVSVLSAEPRYTAPTNFEDADFKTIDIDKHRMQALKKIVRTEIRHTKIFKMQQVVVSYVWISDERPDISQIQAPQGWKDPKPPNNHIPALLFMVWPRPHDSEDNIWLHSPALGWQTVKTGDAFDYLTDEGEWRKIEGLGKYQLKVHEGAVKLFDGKVSRNIQE</sequence>
<keyword evidence="2" id="KW-1185">Reference proteome</keyword>
<reference evidence="1" key="1">
    <citation type="submission" date="2023-03" db="EMBL/GenBank/DDBJ databases">
        <title>Massive genome expansion in bonnet fungi (Mycena s.s.) driven by repeated elements and novel gene families across ecological guilds.</title>
        <authorList>
            <consortium name="Lawrence Berkeley National Laboratory"/>
            <person name="Harder C.B."/>
            <person name="Miyauchi S."/>
            <person name="Viragh M."/>
            <person name="Kuo A."/>
            <person name="Thoen E."/>
            <person name="Andreopoulos B."/>
            <person name="Lu D."/>
            <person name="Skrede I."/>
            <person name="Drula E."/>
            <person name="Henrissat B."/>
            <person name="Morin E."/>
            <person name="Kohler A."/>
            <person name="Barry K."/>
            <person name="LaButti K."/>
            <person name="Morin E."/>
            <person name="Salamov A."/>
            <person name="Lipzen A."/>
            <person name="Mereny Z."/>
            <person name="Hegedus B."/>
            <person name="Baldrian P."/>
            <person name="Stursova M."/>
            <person name="Weitz H."/>
            <person name="Taylor A."/>
            <person name="Grigoriev I.V."/>
            <person name="Nagy L.G."/>
            <person name="Martin F."/>
            <person name="Kauserud H."/>
        </authorList>
    </citation>
    <scope>NUCLEOTIDE SEQUENCE</scope>
    <source>
        <strain evidence="1">CBHHK188m</strain>
    </source>
</reference>
<gene>
    <name evidence="1" type="ORF">DFH07DRAFT_966854</name>
</gene>